<protein>
    <submittedName>
        <fullName evidence="1">Uncharacterized protein</fullName>
    </submittedName>
</protein>
<reference evidence="1" key="1">
    <citation type="submission" date="2019-06" db="EMBL/GenBank/DDBJ databases">
        <authorList>
            <person name="Zheng W."/>
        </authorList>
    </citation>
    <scope>NUCLEOTIDE SEQUENCE</scope>
    <source>
        <strain evidence="1">QDHG01</strain>
    </source>
</reference>
<comment type="caution">
    <text evidence="1">The sequence shown here is derived from an EMBL/GenBank/DDBJ whole genome shotgun (WGS) entry which is preliminary data.</text>
</comment>
<proteinExistence type="predicted"/>
<organism evidence="1 2">
    <name type="scientific">Halteria grandinella</name>
    <dbReference type="NCBI Taxonomy" id="5974"/>
    <lineage>
        <taxon>Eukaryota</taxon>
        <taxon>Sar</taxon>
        <taxon>Alveolata</taxon>
        <taxon>Ciliophora</taxon>
        <taxon>Intramacronucleata</taxon>
        <taxon>Spirotrichea</taxon>
        <taxon>Stichotrichia</taxon>
        <taxon>Sporadotrichida</taxon>
        <taxon>Halteriidae</taxon>
        <taxon>Halteria</taxon>
    </lineage>
</organism>
<gene>
    <name evidence="1" type="ORF">FGO68_gene13650</name>
</gene>
<dbReference type="Proteomes" id="UP000785679">
    <property type="component" value="Unassembled WGS sequence"/>
</dbReference>
<evidence type="ECO:0000313" key="1">
    <source>
        <dbReference type="EMBL" id="TNV67729.1"/>
    </source>
</evidence>
<accession>A0A8J8N9A7</accession>
<dbReference type="EMBL" id="RRYP01037412">
    <property type="protein sequence ID" value="TNV67729.1"/>
    <property type="molecule type" value="Genomic_DNA"/>
</dbReference>
<evidence type="ECO:0000313" key="2">
    <source>
        <dbReference type="Proteomes" id="UP000785679"/>
    </source>
</evidence>
<dbReference type="AlphaFoldDB" id="A0A8J8N9A7"/>
<sequence length="82" mass="8545">MAIDANSTIHDQLIGSPTRGDSGIGNNLIQAQKAHIQAIHSRQSQGGVLTSMVSVGAYCRPEGTLLAKAKGPGPIRKGLINR</sequence>
<name>A0A8J8N9A7_HALGN</name>
<keyword evidence="2" id="KW-1185">Reference proteome</keyword>